<accession>A0ACC2VZI7</accession>
<sequence>MKQDSKAQPVEGDSSFRPHRDEDSATATITPSCDHPLSALPSLRKSALYTVCSIAVATEALSTSCLFTATKIVAEDENLTSGGNAVWIFSASAIAFAACIPLGGRLADVSPPHWWLVSGLLGMSAFALGNSFGESVARLLLARG</sequence>
<proteinExistence type="predicted"/>
<dbReference type="EMBL" id="JASBWR010000039">
    <property type="protein sequence ID" value="KAJ9104752.1"/>
    <property type="molecule type" value="Genomic_DNA"/>
</dbReference>
<dbReference type="Proteomes" id="UP001241377">
    <property type="component" value="Unassembled WGS sequence"/>
</dbReference>
<name>A0ACC2VZI7_9TREE</name>
<evidence type="ECO:0000313" key="1">
    <source>
        <dbReference type="EMBL" id="KAJ9104752.1"/>
    </source>
</evidence>
<keyword evidence="2" id="KW-1185">Reference proteome</keyword>
<organism evidence="1 2">
    <name type="scientific">Naganishia cerealis</name>
    <dbReference type="NCBI Taxonomy" id="610337"/>
    <lineage>
        <taxon>Eukaryota</taxon>
        <taxon>Fungi</taxon>
        <taxon>Dikarya</taxon>
        <taxon>Basidiomycota</taxon>
        <taxon>Agaricomycotina</taxon>
        <taxon>Tremellomycetes</taxon>
        <taxon>Filobasidiales</taxon>
        <taxon>Filobasidiaceae</taxon>
        <taxon>Naganishia</taxon>
    </lineage>
</organism>
<protein>
    <submittedName>
        <fullName evidence="1">Uncharacterized protein</fullName>
    </submittedName>
</protein>
<comment type="caution">
    <text evidence="1">The sequence shown here is derived from an EMBL/GenBank/DDBJ whole genome shotgun (WGS) entry which is preliminary data.</text>
</comment>
<reference evidence="1" key="1">
    <citation type="submission" date="2023-04" db="EMBL/GenBank/DDBJ databases">
        <title>Draft Genome sequencing of Naganishia species isolated from polar environments using Oxford Nanopore Technology.</title>
        <authorList>
            <person name="Leo P."/>
            <person name="Venkateswaran K."/>
        </authorList>
    </citation>
    <scope>NUCLEOTIDE SEQUENCE</scope>
    <source>
        <strain evidence="1">MNA-CCFEE 5261</strain>
    </source>
</reference>
<evidence type="ECO:0000313" key="2">
    <source>
        <dbReference type="Proteomes" id="UP001241377"/>
    </source>
</evidence>
<gene>
    <name evidence="1" type="ORF">QFC19_003893</name>
</gene>